<dbReference type="RefSeq" id="WP_008090790.1">
    <property type="nucleotide sequence ID" value="NZ_AEUX02000008.1"/>
</dbReference>
<keyword evidence="1" id="KW-0808">Transferase</keyword>
<dbReference type="PANTHER" id="PTHR43792">
    <property type="entry name" value="GNAT FAMILY, PUTATIVE (AFU_ORTHOLOGUE AFUA_3G00765)-RELATED-RELATED"/>
    <property type="match status" value="1"/>
</dbReference>
<sequence length="184" mass="21368">MDIWTQLARFAVMETQKVNLRPFQADDFDAFHELANDTEHLAFVFPGKASKQETDYLMVHSFMKDPLGNWAIARKVDNRLIGSIRLENYDRKNAKAEIGYFLASTFWNQGLMTDVLKTICFLAFQELGLKELILVTHLENKASQKVAQKAGFVLKKQFKGSDRHSRKMRDYLAYQLTIGDYQYE</sequence>
<dbReference type="InterPro" id="IPR051531">
    <property type="entry name" value="N-acetyltransferase"/>
</dbReference>
<dbReference type="GO" id="GO:0005737">
    <property type="term" value="C:cytoplasm"/>
    <property type="evidence" value="ECO:0007669"/>
    <property type="project" value="TreeGrafter"/>
</dbReference>
<comment type="similarity">
    <text evidence="3">Belongs to the acetyltransferase family. RimJ subfamily.</text>
</comment>
<dbReference type="PANTHER" id="PTHR43792:SF8">
    <property type="entry name" value="[RIBOSOMAL PROTEIN US5]-ALANINE N-ACETYLTRANSFERASE"/>
    <property type="match status" value="1"/>
</dbReference>
<dbReference type="Proteomes" id="UP000003330">
    <property type="component" value="Unassembled WGS sequence"/>
</dbReference>
<dbReference type="Pfam" id="PF13302">
    <property type="entry name" value="Acetyltransf_3"/>
    <property type="match status" value="1"/>
</dbReference>
<evidence type="ECO:0000256" key="3">
    <source>
        <dbReference type="ARBA" id="ARBA00038502"/>
    </source>
</evidence>
<dbReference type="AlphaFoldDB" id="G5K640"/>
<evidence type="ECO:0000256" key="2">
    <source>
        <dbReference type="ARBA" id="ARBA00023315"/>
    </source>
</evidence>
<dbReference type="SUPFAM" id="SSF55729">
    <property type="entry name" value="Acyl-CoA N-acyltransferases (Nat)"/>
    <property type="match status" value="1"/>
</dbReference>
<dbReference type="eggNOG" id="COG1670">
    <property type="taxonomic scope" value="Bacteria"/>
</dbReference>
<gene>
    <name evidence="5" type="ORF">STRIC_0527</name>
</gene>
<organism evidence="5 6">
    <name type="scientific">Streptococcus ictaluri 707-05</name>
    <dbReference type="NCBI Taxonomy" id="764299"/>
    <lineage>
        <taxon>Bacteria</taxon>
        <taxon>Bacillati</taxon>
        <taxon>Bacillota</taxon>
        <taxon>Bacilli</taxon>
        <taxon>Lactobacillales</taxon>
        <taxon>Streptococcaceae</taxon>
        <taxon>Streptococcus</taxon>
    </lineage>
</organism>
<dbReference type="GO" id="GO:0008999">
    <property type="term" value="F:protein-N-terminal-alanine acetyltransferase activity"/>
    <property type="evidence" value="ECO:0007669"/>
    <property type="project" value="TreeGrafter"/>
</dbReference>
<evidence type="ECO:0000256" key="1">
    <source>
        <dbReference type="ARBA" id="ARBA00022679"/>
    </source>
</evidence>
<feature type="domain" description="N-acetyltransferase" evidence="4">
    <location>
        <begin position="18"/>
        <end position="173"/>
    </location>
</feature>
<evidence type="ECO:0000259" key="4">
    <source>
        <dbReference type="PROSITE" id="PS51186"/>
    </source>
</evidence>
<dbReference type="STRING" id="764299.STRIC_0527"/>
<comment type="caution">
    <text evidence="5">The sequence shown here is derived from an EMBL/GenBank/DDBJ whole genome shotgun (WGS) entry which is preliminary data.</text>
</comment>
<proteinExistence type="inferred from homology"/>
<reference evidence="5 6" key="1">
    <citation type="journal article" date="2014" name="Int. J. Syst. Evol. Microbiol.">
        <title>Phylogenomics and the dynamic genome evolution of the genus Streptococcus.</title>
        <authorList>
            <consortium name="The Broad Institute Genome Sequencing Platform"/>
            <person name="Richards V.P."/>
            <person name="Palmer S.R."/>
            <person name="Pavinski Bitar P.D."/>
            <person name="Qin X."/>
            <person name="Weinstock G.M."/>
            <person name="Highlander S.K."/>
            <person name="Town C.D."/>
            <person name="Burne R.A."/>
            <person name="Stanhope M.J."/>
        </authorList>
    </citation>
    <scope>NUCLEOTIDE SEQUENCE [LARGE SCALE GENOMIC DNA]</scope>
    <source>
        <strain evidence="5 6">707-05</strain>
    </source>
</reference>
<keyword evidence="2" id="KW-0012">Acyltransferase</keyword>
<evidence type="ECO:0000313" key="6">
    <source>
        <dbReference type="Proteomes" id="UP000003330"/>
    </source>
</evidence>
<dbReference type="OrthoDB" id="9798081at2"/>
<protein>
    <submittedName>
        <fullName evidence="5">Acetyltransferase, GNAT family</fullName>
    </submittedName>
</protein>
<dbReference type="InterPro" id="IPR016181">
    <property type="entry name" value="Acyl_CoA_acyltransferase"/>
</dbReference>
<accession>G5K640</accession>
<dbReference type="EMBL" id="AEUX02000008">
    <property type="protein sequence ID" value="EHI68746.1"/>
    <property type="molecule type" value="Genomic_DNA"/>
</dbReference>
<dbReference type="Gene3D" id="3.40.630.30">
    <property type="match status" value="1"/>
</dbReference>
<dbReference type="InterPro" id="IPR000182">
    <property type="entry name" value="GNAT_dom"/>
</dbReference>
<name>G5K640_9STRE</name>
<keyword evidence="6" id="KW-1185">Reference proteome</keyword>
<dbReference type="PROSITE" id="PS51186">
    <property type="entry name" value="GNAT"/>
    <property type="match status" value="1"/>
</dbReference>
<evidence type="ECO:0000313" key="5">
    <source>
        <dbReference type="EMBL" id="EHI68746.1"/>
    </source>
</evidence>